<dbReference type="PANTHER" id="PTHR13710:SF105">
    <property type="entry name" value="ATP-DEPENDENT DNA HELICASE Q1"/>
    <property type="match status" value="1"/>
</dbReference>
<evidence type="ECO:0000256" key="3">
    <source>
        <dbReference type="ARBA" id="ARBA00023235"/>
    </source>
</evidence>
<name>A0AAV9Z9V7_9AGAR</name>
<evidence type="ECO:0000256" key="2">
    <source>
        <dbReference type="ARBA" id="ARBA00023125"/>
    </source>
</evidence>
<dbReference type="PROSITE" id="PS51192">
    <property type="entry name" value="HELICASE_ATP_BIND_1"/>
    <property type="match status" value="1"/>
</dbReference>
<dbReference type="EC" id="5.6.2.4" evidence="5"/>
<evidence type="ECO:0000256" key="1">
    <source>
        <dbReference type="ARBA" id="ARBA00005446"/>
    </source>
</evidence>
<dbReference type="Proteomes" id="UP001362999">
    <property type="component" value="Unassembled WGS sequence"/>
</dbReference>
<comment type="caution">
    <text evidence="9">The sequence shown here is derived from an EMBL/GenBank/DDBJ whole genome shotgun (WGS) entry which is preliminary data.</text>
</comment>
<feature type="transmembrane region" description="Helical" evidence="7">
    <location>
        <begin position="57"/>
        <end position="76"/>
    </location>
</feature>
<dbReference type="GO" id="GO:0005524">
    <property type="term" value="F:ATP binding"/>
    <property type="evidence" value="ECO:0007669"/>
    <property type="project" value="InterPro"/>
</dbReference>
<organism evidence="9 11">
    <name type="scientific">Favolaschia claudopus</name>
    <dbReference type="NCBI Taxonomy" id="2862362"/>
    <lineage>
        <taxon>Eukaryota</taxon>
        <taxon>Fungi</taxon>
        <taxon>Dikarya</taxon>
        <taxon>Basidiomycota</taxon>
        <taxon>Agaricomycotina</taxon>
        <taxon>Agaricomycetes</taxon>
        <taxon>Agaricomycetidae</taxon>
        <taxon>Agaricales</taxon>
        <taxon>Marasmiineae</taxon>
        <taxon>Mycenaceae</taxon>
        <taxon>Favolaschia</taxon>
    </lineage>
</organism>
<keyword evidence="7" id="KW-0812">Transmembrane</keyword>
<dbReference type="AlphaFoldDB" id="A0AAV9Z9V7"/>
<feature type="region of interest" description="Disordered" evidence="6">
    <location>
        <begin position="600"/>
        <end position="739"/>
    </location>
</feature>
<dbReference type="GO" id="GO:0003677">
    <property type="term" value="F:DNA binding"/>
    <property type="evidence" value="ECO:0007669"/>
    <property type="project" value="UniProtKB-KW"/>
</dbReference>
<reference evidence="9 11" key="1">
    <citation type="journal article" date="2024" name="J Genomics">
        <title>Draft genome sequencing and assembly of Favolaschia claudopus CIRM-BRFM 2984 isolated from oak limbs.</title>
        <authorList>
            <person name="Navarro D."/>
            <person name="Drula E."/>
            <person name="Chaduli D."/>
            <person name="Cazenave R."/>
            <person name="Ahrendt S."/>
            <person name="Wang J."/>
            <person name="Lipzen A."/>
            <person name="Daum C."/>
            <person name="Barry K."/>
            <person name="Grigoriev I.V."/>
            <person name="Favel A."/>
            <person name="Rosso M.N."/>
            <person name="Martin F."/>
        </authorList>
    </citation>
    <scope>NUCLEOTIDE SEQUENCE [LARGE SCALE GENOMIC DNA]</scope>
    <source>
        <strain evidence="9 11">CIRM-BRFM 2984</strain>
    </source>
</reference>
<evidence type="ECO:0000256" key="6">
    <source>
        <dbReference type="SAM" id="MobiDB-lite"/>
    </source>
</evidence>
<dbReference type="GO" id="GO:0005737">
    <property type="term" value="C:cytoplasm"/>
    <property type="evidence" value="ECO:0007669"/>
    <property type="project" value="TreeGrafter"/>
</dbReference>
<evidence type="ECO:0000313" key="11">
    <source>
        <dbReference type="Proteomes" id="UP001362999"/>
    </source>
</evidence>
<dbReference type="EMBL" id="JAWWNJ010000165">
    <property type="protein sequence ID" value="KAK6977799.1"/>
    <property type="molecule type" value="Genomic_DNA"/>
</dbReference>
<keyword evidence="9" id="KW-0378">Hydrolase</keyword>
<evidence type="ECO:0000313" key="9">
    <source>
        <dbReference type="EMBL" id="KAK6974760.1"/>
    </source>
</evidence>
<keyword evidence="9" id="KW-0067">ATP-binding</keyword>
<dbReference type="InterPro" id="IPR027417">
    <property type="entry name" value="P-loop_NTPase"/>
</dbReference>
<evidence type="ECO:0000256" key="4">
    <source>
        <dbReference type="ARBA" id="ARBA00034617"/>
    </source>
</evidence>
<feature type="domain" description="Helicase ATP-binding" evidence="8">
    <location>
        <begin position="37"/>
        <end position="215"/>
    </location>
</feature>
<dbReference type="Gene3D" id="3.40.50.300">
    <property type="entry name" value="P-loop containing nucleotide triphosphate hydrolases"/>
    <property type="match status" value="2"/>
</dbReference>
<proteinExistence type="inferred from homology"/>
<comment type="similarity">
    <text evidence="1">Belongs to the helicase family. RecQ subfamily.</text>
</comment>
<dbReference type="GO" id="GO:0005694">
    <property type="term" value="C:chromosome"/>
    <property type="evidence" value="ECO:0007669"/>
    <property type="project" value="TreeGrafter"/>
</dbReference>
<feature type="compositionally biased region" description="Basic residues" evidence="6">
    <location>
        <begin position="676"/>
        <end position="689"/>
    </location>
</feature>
<comment type="catalytic activity">
    <reaction evidence="4">
        <text>Couples ATP hydrolysis with the unwinding of duplex DNA by translocating in the 3'-5' direction.</text>
        <dbReference type="EC" id="5.6.2.4"/>
    </reaction>
</comment>
<keyword evidence="7" id="KW-1133">Transmembrane helix</keyword>
<gene>
    <name evidence="10" type="ORF">R3P38DRAFT_3294962</name>
    <name evidence="9" type="ORF">R3P38DRAFT_3296405</name>
</gene>
<dbReference type="EMBL" id="JAWWNJ010000180">
    <property type="protein sequence ID" value="KAK6974760.1"/>
    <property type="molecule type" value="Genomic_DNA"/>
</dbReference>
<feature type="compositionally biased region" description="Acidic residues" evidence="6">
    <location>
        <begin position="629"/>
        <end position="643"/>
    </location>
</feature>
<evidence type="ECO:0000259" key="8">
    <source>
        <dbReference type="PROSITE" id="PS51192"/>
    </source>
</evidence>
<dbReference type="InterPro" id="IPR014001">
    <property type="entry name" value="Helicase_ATP-bd"/>
</dbReference>
<dbReference type="GO" id="GO:0009378">
    <property type="term" value="F:four-way junction helicase activity"/>
    <property type="evidence" value="ECO:0007669"/>
    <property type="project" value="TreeGrafter"/>
</dbReference>
<keyword evidence="9" id="KW-0547">Nucleotide-binding</keyword>
<sequence>MSDNFKWSSPEGYELVRRILRTTPVPYTPHDYQLEGLCKSLDGIHLFAITRTGSGKTAYYSLYMLVVLAVVATPALCPTASFPKNPCLLVVCPTVPSQLEMAENMCELGLDTLAINAETRLDALRQRNEELWTTARKRPNIILTGPEQLTRREFEKALQDKEFYGRVCGTGFDEVHLLNTWGASFRKDFQQMGFLKARMKDQHNHWILTSATVRDGPPFDNICRLLGLNNNFHLIRRSSHRPDIQLLFRDLVSPISGDSFPELHWIIEGKRPTVIYAKSISLGSRIYADLLRKASLTVESKRIRMYNSLNFEAYNAETRELMKKDVDDDEYCQILIGTDTLSVGVGMRGRVDAVCVGDIVDTDEEAQKIGRVNRKNEVSDARGVVYVSAAVRKAAEKLLADNAAGTLKPSDPPLDLSMPQLIVAKCKVAALNKLYNNPASDTLCTCPTCEKNPPPLPSTSCNCSGCTPETLPIIKPPPRPSKINHNIPKSQRLSKLQKTHGTEHLVQLRFEIWRKLSGSQSWMLPPTFFLSDTVIAAILNNYVMLKTQRDIERLIRLPAASSSFTARLLELLGELKPEFTAIAAKRKAENRDFAREAQKTIAHEEPQIATGGFRKVSNAANRASKGVAEESDEEEDEDVEMEAGEVPSGDLPDVVMQDVEAIPQPKPATQTARNRAPAKKTAPKKKPAPAKKNANTATNAPAKKQRSAKNNVAQNATANVAPRTSTRARVPRRHFEFPE</sequence>
<dbReference type="InterPro" id="IPR011545">
    <property type="entry name" value="DEAD/DEAH_box_helicase_dom"/>
</dbReference>
<dbReference type="SUPFAM" id="SSF52540">
    <property type="entry name" value="P-loop containing nucleoside triphosphate hydrolases"/>
    <property type="match status" value="1"/>
</dbReference>
<dbReference type="GO" id="GO:0043138">
    <property type="term" value="F:3'-5' DNA helicase activity"/>
    <property type="evidence" value="ECO:0007669"/>
    <property type="project" value="UniProtKB-EC"/>
</dbReference>
<keyword evidence="11" id="KW-1185">Reference proteome</keyword>
<evidence type="ECO:0000256" key="5">
    <source>
        <dbReference type="ARBA" id="ARBA00034808"/>
    </source>
</evidence>
<accession>A0AAV9Z9V7</accession>
<keyword evidence="7" id="KW-0472">Membrane</keyword>
<evidence type="ECO:0000313" key="10">
    <source>
        <dbReference type="EMBL" id="KAK6977799.1"/>
    </source>
</evidence>
<keyword evidence="9" id="KW-0347">Helicase</keyword>
<dbReference type="Pfam" id="PF00270">
    <property type="entry name" value="DEAD"/>
    <property type="match status" value="1"/>
</dbReference>
<feature type="compositionally biased region" description="Low complexity" evidence="6">
    <location>
        <begin position="690"/>
        <end position="721"/>
    </location>
</feature>
<evidence type="ECO:0000256" key="7">
    <source>
        <dbReference type="SAM" id="Phobius"/>
    </source>
</evidence>
<keyword evidence="2" id="KW-0238">DNA-binding</keyword>
<dbReference type="PANTHER" id="PTHR13710">
    <property type="entry name" value="DNA HELICASE RECQ FAMILY MEMBER"/>
    <property type="match status" value="1"/>
</dbReference>
<protein>
    <recommendedName>
        <fullName evidence="5">DNA 3'-5' helicase</fullName>
        <ecNumber evidence="5">5.6.2.4</ecNumber>
    </recommendedName>
</protein>
<keyword evidence="3" id="KW-0413">Isomerase</keyword>
<dbReference type="SMART" id="SM00487">
    <property type="entry name" value="DEXDc"/>
    <property type="match status" value="1"/>
</dbReference>
<dbReference type="GO" id="GO:0000724">
    <property type="term" value="P:double-strand break repair via homologous recombination"/>
    <property type="evidence" value="ECO:0007669"/>
    <property type="project" value="TreeGrafter"/>
</dbReference>